<feature type="domain" description="Response regulatory" evidence="3">
    <location>
        <begin position="161"/>
        <end position="277"/>
    </location>
</feature>
<dbReference type="Gene3D" id="3.40.50.2300">
    <property type="match status" value="1"/>
</dbReference>
<gene>
    <name evidence="4" type="ORF">E4P82_15440</name>
</gene>
<evidence type="ECO:0000256" key="1">
    <source>
        <dbReference type="ARBA" id="ARBA00022553"/>
    </source>
</evidence>
<comment type="caution">
    <text evidence="4">The sequence shown here is derived from an EMBL/GenBank/DDBJ whole genome shotgun (WGS) entry which is preliminary data.</text>
</comment>
<dbReference type="SMART" id="SM00448">
    <property type="entry name" value="REC"/>
    <property type="match status" value="1"/>
</dbReference>
<feature type="modified residue" description="4-aspartylphosphate" evidence="2">
    <location>
        <position position="210"/>
    </location>
</feature>
<dbReference type="CDD" id="cd17574">
    <property type="entry name" value="REC_OmpR"/>
    <property type="match status" value="1"/>
</dbReference>
<dbReference type="SUPFAM" id="SSF52172">
    <property type="entry name" value="CheY-like"/>
    <property type="match status" value="1"/>
</dbReference>
<keyword evidence="1 2" id="KW-0597">Phosphoprotein</keyword>
<organism evidence="4 5">
    <name type="scientific">Candidatus Competibacter phosphatis</name>
    <dbReference type="NCBI Taxonomy" id="221280"/>
    <lineage>
        <taxon>Bacteria</taxon>
        <taxon>Pseudomonadati</taxon>
        <taxon>Pseudomonadota</taxon>
        <taxon>Gammaproteobacteria</taxon>
        <taxon>Candidatus Competibacteraceae</taxon>
        <taxon>Candidatus Competibacter</taxon>
    </lineage>
</organism>
<sequence length="280" mass="30993">MYALQYSKGIPVQQENQPTFFCKLVWELQRLCEEKQSGTLFITTEENQAARFVIKNGVIIGITYRAKHGASTIPFIRNITGGTYSFASKRIFLSYAESSIGPLPSTSEIIRLLSVAIETPAQPTLSQPAQPAVSAQPTLSRTTDDPITRHFGGITTAPAKKILIVEDSAVTRKLIGKTLLDNGYVVVEAENGLAAFARLNDEKPDLMLLDIIMPGIDGYKVLSMVRKHDKFKNLPVIMLTSRDGLLDKLRGKMGGSDEYLTKPFTPDQLLEKINKYLSNQ</sequence>
<evidence type="ECO:0000256" key="2">
    <source>
        <dbReference type="PROSITE-ProRule" id="PRU00169"/>
    </source>
</evidence>
<accession>A0ABX1TQT4</accession>
<dbReference type="Pfam" id="PF00072">
    <property type="entry name" value="Response_reg"/>
    <property type="match status" value="1"/>
</dbReference>
<dbReference type="PANTHER" id="PTHR44591">
    <property type="entry name" value="STRESS RESPONSE REGULATOR PROTEIN 1"/>
    <property type="match status" value="1"/>
</dbReference>
<dbReference type="RefSeq" id="WP_169249732.1">
    <property type="nucleotide sequence ID" value="NZ_SPMZ01000050.1"/>
</dbReference>
<evidence type="ECO:0000259" key="3">
    <source>
        <dbReference type="PROSITE" id="PS50110"/>
    </source>
</evidence>
<proteinExistence type="predicted"/>
<dbReference type="InterPro" id="IPR011006">
    <property type="entry name" value="CheY-like_superfamily"/>
</dbReference>
<dbReference type="InterPro" id="IPR050595">
    <property type="entry name" value="Bact_response_regulator"/>
</dbReference>
<dbReference type="PROSITE" id="PS50110">
    <property type="entry name" value="RESPONSE_REGULATORY"/>
    <property type="match status" value="1"/>
</dbReference>
<evidence type="ECO:0000313" key="5">
    <source>
        <dbReference type="Proteomes" id="UP000760480"/>
    </source>
</evidence>
<keyword evidence="5" id="KW-1185">Reference proteome</keyword>
<protein>
    <submittedName>
        <fullName evidence="4">Response regulator</fullName>
    </submittedName>
</protein>
<dbReference type="InterPro" id="IPR001789">
    <property type="entry name" value="Sig_transdc_resp-reg_receiver"/>
</dbReference>
<dbReference type="Proteomes" id="UP000760480">
    <property type="component" value="Unassembled WGS sequence"/>
</dbReference>
<reference evidence="4 5" key="1">
    <citation type="submission" date="2019-03" db="EMBL/GenBank/DDBJ databases">
        <title>Metabolic reconstructions from genomes of highly enriched 'Candidatus Accumulibacter' and 'Candidatus Competibacter' bioreactor populations.</title>
        <authorList>
            <person name="Annavajhala M.K."/>
            <person name="Welles L."/>
            <person name="Abbas B."/>
            <person name="Sorokin D."/>
            <person name="Park H."/>
            <person name="Van Loosdrecht M."/>
            <person name="Chandran K."/>
        </authorList>
    </citation>
    <scope>NUCLEOTIDE SEQUENCE [LARGE SCALE GENOMIC DNA]</scope>
    <source>
        <strain evidence="4 5">SBR_G</strain>
    </source>
</reference>
<evidence type="ECO:0000313" key="4">
    <source>
        <dbReference type="EMBL" id="NMQ20463.1"/>
    </source>
</evidence>
<dbReference type="EMBL" id="SPMZ01000050">
    <property type="protein sequence ID" value="NMQ20463.1"/>
    <property type="molecule type" value="Genomic_DNA"/>
</dbReference>
<name>A0ABX1TQT4_9GAMM</name>
<dbReference type="PANTHER" id="PTHR44591:SF3">
    <property type="entry name" value="RESPONSE REGULATORY DOMAIN-CONTAINING PROTEIN"/>
    <property type="match status" value="1"/>
</dbReference>